<dbReference type="InterPro" id="IPR024810">
    <property type="entry name" value="MAB21L/cGLR"/>
</dbReference>
<feature type="compositionally biased region" description="Basic and acidic residues" evidence="1">
    <location>
        <begin position="266"/>
        <end position="282"/>
    </location>
</feature>
<evidence type="ECO:0000256" key="1">
    <source>
        <dbReference type="SAM" id="MobiDB-lite"/>
    </source>
</evidence>
<gene>
    <name evidence="4" type="primary">LOC106741587</name>
</gene>
<protein>
    <submittedName>
        <fullName evidence="4">Uncharacterized protein LOC106741587</fullName>
    </submittedName>
</protein>
<evidence type="ECO:0000313" key="3">
    <source>
        <dbReference type="Proteomes" id="UP000515204"/>
    </source>
</evidence>
<feature type="region of interest" description="Disordered" evidence="1">
    <location>
        <begin position="266"/>
        <end position="332"/>
    </location>
</feature>
<feature type="compositionally biased region" description="Polar residues" evidence="1">
    <location>
        <begin position="321"/>
        <end position="331"/>
    </location>
</feature>
<dbReference type="RefSeq" id="XP_014469207.1">
    <property type="nucleotide sequence ID" value="XM_014613721.1"/>
</dbReference>
<reference evidence="4" key="1">
    <citation type="submission" date="2025-08" db="UniProtKB">
        <authorList>
            <consortium name="RefSeq"/>
        </authorList>
    </citation>
    <scope>IDENTIFICATION</scope>
</reference>
<dbReference type="SMART" id="SM01265">
    <property type="entry name" value="Mab-21"/>
    <property type="match status" value="1"/>
</dbReference>
<keyword evidence="3" id="KW-1185">Reference proteome</keyword>
<feature type="domain" description="Mab-21-like HhH/H2TH-like" evidence="2">
    <location>
        <begin position="597"/>
        <end position="679"/>
    </location>
</feature>
<organism evidence="3 4">
    <name type="scientific">Dinoponera quadriceps</name>
    <name type="common">South American ant</name>
    <dbReference type="NCBI Taxonomy" id="609295"/>
    <lineage>
        <taxon>Eukaryota</taxon>
        <taxon>Metazoa</taxon>
        <taxon>Ecdysozoa</taxon>
        <taxon>Arthropoda</taxon>
        <taxon>Hexapoda</taxon>
        <taxon>Insecta</taxon>
        <taxon>Pterygota</taxon>
        <taxon>Neoptera</taxon>
        <taxon>Endopterygota</taxon>
        <taxon>Hymenoptera</taxon>
        <taxon>Apocrita</taxon>
        <taxon>Aculeata</taxon>
        <taxon>Formicoidea</taxon>
        <taxon>Formicidae</taxon>
        <taxon>Ponerinae</taxon>
        <taxon>Ponerini</taxon>
        <taxon>Dinoponera</taxon>
    </lineage>
</organism>
<feature type="compositionally biased region" description="Basic and acidic residues" evidence="1">
    <location>
        <begin position="875"/>
        <end position="886"/>
    </location>
</feature>
<evidence type="ECO:0000259" key="2">
    <source>
        <dbReference type="Pfam" id="PF20266"/>
    </source>
</evidence>
<dbReference type="Pfam" id="PF20266">
    <property type="entry name" value="Mab-21_C"/>
    <property type="match status" value="1"/>
</dbReference>
<feature type="region of interest" description="Disordered" evidence="1">
    <location>
        <begin position="1"/>
        <end position="39"/>
    </location>
</feature>
<feature type="region of interest" description="Disordered" evidence="1">
    <location>
        <begin position="186"/>
        <end position="216"/>
    </location>
</feature>
<dbReference type="GeneID" id="106741587"/>
<feature type="region of interest" description="Disordered" evidence="1">
    <location>
        <begin position="905"/>
        <end position="926"/>
    </location>
</feature>
<proteinExistence type="predicted"/>
<evidence type="ECO:0000313" key="4">
    <source>
        <dbReference type="RefSeq" id="XP_014469207.1"/>
    </source>
</evidence>
<dbReference type="KEGG" id="dqu:106741587"/>
<dbReference type="PANTHER" id="PTHR10656">
    <property type="entry name" value="CELL FATE DETERMINING PROTEIN MAB21-RELATED"/>
    <property type="match status" value="1"/>
</dbReference>
<name>A0A6P3WTP7_DINQU</name>
<dbReference type="AlphaFoldDB" id="A0A6P3WTP7"/>
<dbReference type="Proteomes" id="UP000515204">
    <property type="component" value="Unplaced"/>
</dbReference>
<feature type="region of interest" description="Disordered" evidence="1">
    <location>
        <begin position="941"/>
        <end position="989"/>
    </location>
</feature>
<sequence>MQFDGEPADERMGIKGSKIKVGSRGKNGGSKGTDTPGSQANVYESVELMMLRRSLKKDPEGFILNNLMMSVQFFENYEESIIRIQETLASSSEAKLNKKLPPQKHVLMPDVLQEYVSRNVAFTSMRQTSRHTIEPLHPIRIYVVHDNIELTEQHYLPEYSSVNNEITYNVLMKPSEQQGYVRLELLDETPLPKNPKKEDHDPSAEDEDEIYSDGGSIYVPKPSSKMVLSQQMKKGNLQTSNARSLPNLHNETVYEDQAYHSRENLYETQSSRDIRPESDYEHVSPVPDRMKKKAWSKDELASKSGSYHVRPGMTESKKNSRSPAGSTTSGYRSGYYTVDSDSDSSCHITQSTNAMLSPNTNSNAASTCNFPDGYSEKAVPDASTEIYSMSNAKIPQRCFKKVMHTREGKIYDPREEKKQLQNSKQRRLRMAMRRRNYEVSYISSTEFMRHFVNIFKNQLGQLLDFGQEDLDEVKPEGSVIYCDKIMVSHSSRLCRIESYEVTPTIWLQWPEYAQEWLDRPRSTWPSYEDISKVKDFGCYVVPEGFLPKKGSNAYHDLEWQLVFPAAERYLETCMTRSQAQVYLIALMLHKSFIMPVFDTMFGLTTSHIRNKMFWLIEEDDRPSRWPDNQTGQGLMKLLNSLYRSLSQNEPTLPDYFIRDKNVFQRVPSDHLLHTQKQLKRIIENPVMYVFHAMENIRHSEKFFPRLDYEMLLKILTMDTLTLVNPALGQSMFTSSSSPNDESHLARDEIYNKPGGFWDNAKLQTEKKIYARVVTNRTLINPRRATDSIIEISVRCANLEGPRLGALLDFFVRHFIKMAACCHQYQAYQQKKVYLDQADWLSIILSDQSRYKEDARAYRDKINALRARTASSRPQANERPETPKRNGEAPLFVGTLKDRFIRETTEVTIESGEEQPQSSREDRRDKVGKTVNKSVFYEVRFEADEDQEQQQAKPTKPSEVKRNEIISILKNSKSREQNDESASGTSQKVVSLADNKNESFLTETTYI</sequence>
<feature type="region of interest" description="Disordered" evidence="1">
    <location>
        <begin position="864"/>
        <end position="888"/>
    </location>
</feature>
<dbReference type="InterPro" id="IPR046906">
    <property type="entry name" value="Mab-21_HhH/H2TH-like"/>
</dbReference>
<feature type="compositionally biased region" description="Polar residues" evidence="1">
    <location>
        <begin position="979"/>
        <end position="988"/>
    </location>
</feature>
<accession>A0A6P3WTP7</accession>
<dbReference type="Gene3D" id="1.10.1410.40">
    <property type="match status" value="1"/>
</dbReference>
<dbReference type="PANTHER" id="PTHR10656:SF69">
    <property type="entry name" value="MAB-21-LIKE HHH_H2TH-LIKE DOMAIN-CONTAINING PROTEIN"/>
    <property type="match status" value="1"/>
</dbReference>
<dbReference type="OrthoDB" id="6112914at2759"/>